<feature type="compositionally biased region" description="Basic residues" evidence="1">
    <location>
        <begin position="62"/>
        <end position="82"/>
    </location>
</feature>
<organism evidence="3 4">
    <name type="scientific">Eiseniibacteriota bacterium</name>
    <dbReference type="NCBI Taxonomy" id="2212470"/>
    <lineage>
        <taxon>Bacteria</taxon>
        <taxon>Candidatus Eiseniibacteriota</taxon>
    </lineage>
</organism>
<dbReference type="InterPro" id="IPR029030">
    <property type="entry name" value="Caspase-like_dom_sf"/>
</dbReference>
<comment type="caution">
    <text evidence="3">The sequence shown here is derived from an EMBL/GenBank/DDBJ whole genome shotgun (WGS) entry which is preliminary data.</text>
</comment>
<name>A0A538U470_UNCEI</name>
<protein>
    <recommendedName>
        <fullName evidence="2">Gingipain domain-containing protein</fullName>
    </recommendedName>
</protein>
<dbReference type="Pfam" id="PF01364">
    <property type="entry name" value="Peptidase_C25"/>
    <property type="match status" value="1"/>
</dbReference>
<dbReference type="SUPFAM" id="SSF52129">
    <property type="entry name" value="Caspase-like"/>
    <property type="match status" value="1"/>
</dbReference>
<dbReference type="GO" id="GO:0006508">
    <property type="term" value="P:proteolysis"/>
    <property type="evidence" value="ECO:0007669"/>
    <property type="project" value="InterPro"/>
</dbReference>
<evidence type="ECO:0000313" key="4">
    <source>
        <dbReference type="Proteomes" id="UP000319836"/>
    </source>
</evidence>
<dbReference type="AlphaFoldDB" id="A0A538U470"/>
<evidence type="ECO:0000259" key="2">
    <source>
        <dbReference type="Pfam" id="PF01364"/>
    </source>
</evidence>
<evidence type="ECO:0000256" key="1">
    <source>
        <dbReference type="SAM" id="MobiDB-lite"/>
    </source>
</evidence>
<accession>A0A538U470</accession>
<gene>
    <name evidence="3" type="ORF">E6K80_08275</name>
</gene>
<dbReference type="Gene3D" id="3.40.50.1460">
    <property type="match status" value="1"/>
</dbReference>
<dbReference type="EMBL" id="VBPA01000198">
    <property type="protein sequence ID" value="TMQ70519.1"/>
    <property type="molecule type" value="Genomic_DNA"/>
</dbReference>
<feature type="compositionally biased region" description="Basic residues" evidence="1">
    <location>
        <begin position="12"/>
        <end position="23"/>
    </location>
</feature>
<dbReference type="InterPro" id="IPR001769">
    <property type="entry name" value="Gingipain"/>
</dbReference>
<reference evidence="3 4" key="1">
    <citation type="journal article" date="2019" name="Nat. Microbiol.">
        <title>Mediterranean grassland soil C-N compound turnover is dependent on rainfall and depth, and is mediated by genomically divergent microorganisms.</title>
        <authorList>
            <person name="Diamond S."/>
            <person name="Andeer P.F."/>
            <person name="Li Z."/>
            <person name="Crits-Christoph A."/>
            <person name="Burstein D."/>
            <person name="Anantharaman K."/>
            <person name="Lane K.R."/>
            <person name="Thomas B.C."/>
            <person name="Pan C."/>
            <person name="Northen T.R."/>
            <person name="Banfield J.F."/>
        </authorList>
    </citation>
    <scope>NUCLEOTIDE SEQUENCE [LARGE SCALE GENOMIC DNA]</scope>
    <source>
        <strain evidence="3">WS_10</strain>
    </source>
</reference>
<evidence type="ECO:0000313" key="3">
    <source>
        <dbReference type="EMBL" id="TMQ70519.1"/>
    </source>
</evidence>
<sequence length="166" mass="18380">MARSRDADRGRQHAGRRARRHLLGPHATDRGARRGGSAAGDRPRLRLPPHVPERGCDQAGRARGHHARHRRGSRAQQLHRPRQPVQAGRLNRDRPTIFVAASCDVGKFDSPDVRSLGEHLLFNRHGGAVGVVSATEEALSIQNAELNLILYQRLFGRDPTTGHFEA</sequence>
<proteinExistence type="predicted"/>
<dbReference type="Proteomes" id="UP000319836">
    <property type="component" value="Unassembled WGS sequence"/>
</dbReference>
<dbReference type="GO" id="GO:0008234">
    <property type="term" value="F:cysteine-type peptidase activity"/>
    <property type="evidence" value="ECO:0007669"/>
    <property type="project" value="InterPro"/>
</dbReference>
<feature type="compositionally biased region" description="Basic and acidic residues" evidence="1">
    <location>
        <begin position="1"/>
        <end position="11"/>
    </location>
</feature>
<feature type="domain" description="Gingipain" evidence="2">
    <location>
        <begin position="91"/>
        <end position="160"/>
    </location>
</feature>
<feature type="region of interest" description="Disordered" evidence="1">
    <location>
        <begin position="1"/>
        <end position="93"/>
    </location>
</feature>
<feature type="non-terminal residue" evidence="3">
    <location>
        <position position="166"/>
    </location>
</feature>